<dbReference type="AlphaFoldDB" id="D8SSG5"/>
<dbReference type="eggNOG" id="KOG1211">
    <property type="taxonomic scope" value="Eukaryota"/>
</dbReference>
<dbReference type="Pfam" id="PF01425">
    <property type="entry name" value="Amidase"/>
    <property type="match status" value="1"/>
</dbReference>
<dbReference type="SUPFAM" id="SSF75304">
    <property type="entry name" value="Amidase signature (AS) enzymes"/>
    <property type="match status" value="1"/>
</dbReference>
<dbReference type="InterPro" id="IPR023631">
    <property type="entry name" value="Amidase_dom"/>
</dbReference>
<name>D8SSG5_SELML</name>
<dbReference type="PANTHER" id="PTHR11895:SF156">
    <property type="entry name" value="FATTY ACID AMIDE HYDROLASE"/>
    <property type="match status" value="1"/>
</dbReference>
<dbReference type="Gramene" id="EFJ12565">
    <property type="protein sequence ID" value="EFJ12565"/>
    <property type="gene ID" value="SELMODRAFT_123798"/>
</dbReference>
<dbReference type="Proteomes" id="UP000001514">
    <property type="component" value="Unassembled WGS sequence"/>
</dbReference>
<accession>D8SSG5</accession>
<dbReference type="GO" id="GO:0047412">
    <property type="term" value="F:N-(long-chain-acyl)ethanolamine deacylase activity"/>
    <property type="evidence" value="ECO:0000318"/>
    <property type="project" value="GO_Central"/>
</dbReference>
<reference evidence="3 4" key="1">
    <citation type="journal article" date="2011" name="Science">
        <title>The Selaginella genome identifies genetic changes associated with the evolution of vascular plants.</title>
        <authorList>
            <person name="Banks J.A."/>
            <person name="Nishiyama T."/>
            <person name="Hasebe M."/>
            <person name="Bowman J.L."/>
            <person name="Gribskov M."/>
            <person name="dePamphilis C."/>
            <person name="Albert V.A."/>
            <person name="Aono N."/>
            <person name="Aoyama T."/>
            <person name="Ambrose B.A."/>
            <person name="Ashton N.W."/>
            <person name="Axtell M.J."/>
            <person name="Barker E."/>
            <person name="Barker M.S."/>
            <person name="Bennetzen J.L."/>
            <person name="Bonawitz N.D."/>
            <person name="Chapple C."/>
            <person name="Cheng C."/>
            <person name="Correa L.G."/>
            <person name="Dacre M."/>
            <person name="DeBarry J."/>
            <person name="Dreyer I."/>
            <person name="Elias M."/>
            <person name="Engstrom E.M."/>
            <person name="Estelle M."/>
            <person name="Feng L."/>
            <person name="Finet C."/>
            <person name="Floyd S.K."/>
            <person name="Frommer W.B."/>
            <person name="Fujita T."/>
            <person name="Gramzow L."/>
            <person name="Gutensohn M."/>
            <person name="Harholt J."/>
            <person name="Hattori M."/>
            <person name="Heyl A."/>
            <person name="Hirai T."/>
            <person name="Hiwatashi Y."/>
            <person name="Ishikawa M."/>
            <person name="Iwata M."/>
            <person name="Karol K.G."/>
            <person name="Koehler B."/>
            <person name="Kolukisaoglu U."/>
            <person name="Kubo M."/>
            <person name="Kurata T."/>
            <person name="Lalonde S."/>
            <person name="Li K."/>
            <person name="Li Y."/>
            <person name="Litt A."/>
            <person name="Lyons E."/>
            <person name="Manning G."/>
            <person name="Maruyama T."/>
            <person name="Michael T.P."/>
            <person name="Mikami K."/>
            <person name="Miyazaki S."/>
            <person name="Morinaga S."/>
            <person name="Murata T."/>
            <person name="Mueller-Roeber B."/>
            <person name="Nelson D.R."/>
            <person name="Obara M."/>
            <person name="Oguri Y."/>
            <person name="Olmstead R.G."/>
            <person name="Onodera N."/>
            <person name="Petersen B.L."/>
            <person name="Pils B."/>
            <person name="Prigge M."/>
            <person name="Rensing S.A."/>
            <person name="Riano-Pachon D.M."/>
            <person name="Roberts A.W."/>
            <person name="Sato Y."/>
            <person name="Scheller H.V."/>
            <person name="Schulz B."/>
            <person name="Schulz C."/>
            <person name="Shakirov E.V."/>
            <person name="Shibagaki N."/>
            <person name="Shinohara N."/>
            <person name="Shippen D.E."/>
            <person name="Soerensen I."/>
            <person name="Sotooka R."/>
            <person name="Sugimoto N."/>
            <person name="Sugita M."/>
            <person name="Sumikawa N."/>
            <person name="Tanurdzic M."/>
            <person name="Theissen G."/>
            <person name="Ulvskov P."/>
            <person name="Wakazuki S."/>
            <person name="Weng J.K."/>
            <person name="Willats W.W."/>
            <person name="Wipf D."/>
            <person name="Wolf P.G."/>
            <person name="Yang L."/>
            <person name="Zimmer A.D."/>
            <person name="Zhu Q."/>
            <person name="Mitros T."/>
            <person name="Hellsten U."/>
            <person name="Loque D."/>
            <person name="Otillar R."/>
            <person name="Salamov A."/>
            <person name="Schmutz J."/>
            <person name="Shapiro H."/>
            <person name="Lindquist E."/>
            <person name="Lucas S."/>
            <person name="Rokhsar D."/>
            <person name="Grigoriev I.V."/>
        </authorList>
    </citation>
    <scope>NUCLEOTIDE SEQUENCE [LARGE SCALE GENOMIC DNA]</scope>
</reference>
<comment type="similarity">
    <text evidence="1">Belongs to the amidase family.</text>
</comment>
<dbReference type="STRING" id="88036.D8SSG5"/>
<dbReference type="InterPro" id="IPR020556">
    <property type="entry name" value="Amidase_CS"/>
</dbReference>
<feature type="domain" description="Amidase" evidence="2">
    <location>
        <begin position="164"/>
        <end position="575"/>
    </location>
</feature>
<gene>
    <name evidence="3" type="ORF">SELMODRAFT_123798</name>
</gene>
<evidence type="ECO:0000313" key="3">
    <source>
        <dbReference type="EMBL" id="EFJ12565.1"/>
    </source>
</evidence>
<dbReference type="PROSITE" id="PS00571">
    <property type="entry name" value="AMIDASES"/>
    <property type="match status" value="1"/>
</dbReference>
<dbReference type="GO" id="GO:0016020">
    <property type="term" value="C:membrane"/>
    <property type="evidence" value="ECO:0000318"/>
    <property type="project" value="GO_Central"/>
</dbReference>
<dbReference type="OMA" id="PGWHIDG"/>
<dbReference type="PANTHER" id="PTHR11895">
    <property type="entry name" value="TRANSAMIDASE"/>
    <property type="match status" value="1"/>
</dbReference>
<dbReference type="KEGG" id="smo:SELMODRAFT_123798"/>
<evidence type="ECO:0000313" key="4">
    <source>
        <dbReference type="Proteomes" id="UP000001514"/>
    </source>
</evidence>
<evidence type="ECO:0000259" key="2">
    <source>
        <dbReference type="Pfam" id="PF01425"/>
    </source>
</evidence>
<evidence type="ECO:0000256" key="1">
    <source>
        <dbReference type="ARBA" id="ARBA00009199"/>
    </source>
</evidence>
<dbReference type="InterPro" id="IPR000120">
    <property type="entry name" value="Amidase"/>
</dbReference>
<sequence length="599" mass="65284">MGVKKSMLPVEEVLKGAIEYVPLRVGAPRSSGMPLRIFAWVVESQLIGKVVLAYFMRLNRLPQMLCDTAIPDSPMFLPEYPDETIGEPATKVLASDLGAISRVDAAIECLPSYISRSQRLGDGYPFKFWCIRDYAGAYRSGRTTPMEVAERFIQAVEDSERLSPPMAYMISFDASDIRKQAAASAERFASGSPLSMLDGVLIVVKDDIDCLPHESRGGTQWLHKYREVKTDAACVARLRECGVIFAGKTNMHELGMGTTGNNPYSGTARNPYDTTRYAGGSSSGSAAVVASGLCPASLGTDAGGSIRIPSGLCGLVGLKCTFGRITLSGLVPVGWTLEAVGPIAANVEDALIVYSAMIGSGPSDVVYSKPPPPCLPLFNHTSFQQLKLGIYTDWFTDVSPPEVATICRMAVDRFCERYSSRINEIAIPELEELRNGHLVTTGSEICTCLNSIYKYGKSTCHETRVIIALFKQFQSSLYVSAQRLRRRLMFYHMEIFRTVDVIVTPTTGVTAPFIPPDAISTGETDLATHADLMRFIVSANFLGLPAVSVPVGHDKQGLPVGLQLIGKPWQEATLLRIAFAIEELCAKARRKPAVFYDML</sequence>
<dbReference type="HOGENOM" id="CLU_009600_0_2_1"/>
<organism evidence="4">
    <name type="scientific">Selaginella moellendorffii</name>
    <name type="common">Spikemoss</name>
    <dbReference type="NCBI Taxonomy" id="88036"/>
    <lineage>
        <taxon>Eukaryota</taxon>
        <taxon>Viridiplantae</taxon>
        <taxon>Streptophyta</taxon>
        <taxon>Embryophyta</taxon>
        <taxon>Tracheophyta</taxon>
        <taxon>Lycopodiopsida</taxon>
        <taxon>Selaginellales</taxon>
        <taxon>Selaginellaceae</taxon>
        <taxon>Selaginella</taxon>
    </lineage>
</organism>
<dbReference type="FunCoup" id="D8SSG5">
    <property type="interactions" value="1562"/>
</dbReference>
<keyword evidence="4" id="KW-1185">Reference proteome</keyword>
<dbReference type="InterPro" id="IPR036928">
    <property type="entry name" value="AS_sf"/>
</dbReference>
<dbReference type="EMBL" id="GL377638">
    <property type="protein sequence ID" value="EFJ12565.1"/>
    <property type="molecule type" value="Genomic_DNA"/>
</dbReference>
<proteinExistence type="inferred from homology"/>
<dbReference type="Gene3D" id="3.90.1300.10">
    <property type="entry name" value="Amidase signature (AS) domain"/>
    <property type="match status" value="1"/>
</dbReference>
<dbReference type="GO" id="GO:0070291">
    <property type="term" value="P:N-acylethanolamine metabolic process"/>
    <property type="evidence" value="ECO:0000318"/>
    <property type="project" value="GO_Central"/>
</dbReference>
<dbReference type="InParanoid" id="D8SSG5"/>
<protein>
    <recommendedName>
        <fullName evidence="2">Amidase domain-containing protein</fullName>
    </recommendedName>
</protein>